<dbReference type="Proteomes" id="UP000291838">
    <property type="component" value="Unassembled WGS sequence"/>
</dbReference>
<evidence type="ECO:0000313" key="1">
    <source>
        <dbReference type="EMBL" id="RYB96046.1"/>
    </source>
</evidence>
<reference evidence="1 2" key="1">
    <citation type="submission" date="2019-01" db="EMBL/GenBank/DDBJ databases">
        <title>Novel species of Nocardioides.</title>
        <authorList>
            <person name="Liu Q."/>
            <person name="Xin Y.-H."/>
        </authorList>
    </citation>
    <scope>NUCLEOTIDE SEQUENCE [LARGE SCALE GENOMIC DNA]</scope>
    <source>
        <strain evidence="1 2">HLT3-15</strain>
    </source>
</reference>
<dbReference type="AlphaFoldDB" id="A0A4Q2S417"/>
<keyword evidence="2" id="KW-1185">Reference proteome</keyword>
<dbReference type="EMBL" id="SDWS01000001">
    <property type="protein sequence ID" value="RYB96046.1"/>
    <property type="molecule type" value="Genomic_DNA"/>
</dbReference>
<evidence type="ECO:0000313" key="2">
    <source>
        <dbReference type="Proteomes" id="UP000291838"/>
    </source>
</evidence>
<dbReference type="RefSeq" id="WP_129472999.1">
    <property type="nucleotide sequence ID" value="NZ_SDWS01000001.1"/>
</dbReference>
<organism evidence="1 2">
    <name type="scientific">Nocardioides glacieisoli</name>
    <dbReference type="NCBI Taxonomy" id="1168730"/>
    <lineage>
        <taxon>Bacteria</taxon>
        <taxon>Bacillati</taxon>
        <taxon>Actinomycetota</taxon>
        <taxon>Actinomycetes</taxon>
        <taxon>Propionibacteriales</taxon>
        <taxon>Nocardioidaceae</taxon>
        <taxon>Nocardioides</taxon>
    </lineage>
</organism>
<dbReference type="OrthoDB" id="1524823at2"/>
<name>A0A4Q2S417_9ACTN</name>
<comment type="caution">
    <text evidence="1">The sequence shown here is derived from an EMBL/GenBank/DDBJ whole genome shotgun (WGS) entry which is preliminary data.</text>
</comment>
<accession>A0A4Q2S417</accession>
<gene>
    <name evidence="1" type="ORF">EUA06_00120</name>
</gene>
<sequence>MRAASASASVAYCAGAVLVWRDPGSPQARRRAFTALSLFMAVGALVNGASRSPVERALWTPLSAATAVSSWRSRGQC</sequence>
<proteinExistence type="predicted"/>
<protein>
    <submittedName>
        <fullName evidence="1">Uncharacterized protein</fullName>
    </submittedName>
</protein>